<dbReference type="OrthoDB" id="435460at2759"/>
<feature type="DNA-binding region" description="HMG box" evidence="8">
    <location>
        <begin position="451"/>
        <end position="520"/>
    </location>
</feature>
<evidence type="ECO:0000259" key="11">
    <source>
        <dbReference type="PROSITE" id="PS50118"/>
    </source>
</evidence>
<dbReference type="Pfam" id="PF11626">
    <property type="entry name" value="Rap1_C"/>
    <property type="match status" value="1"/>
</dbReference>
<feature type="compositionally biased region" description="Low complexity" evidence="10">
    <location>
        <begin position="667"/>
        <end position="679"/>
    </location>
</feature>
<keyword evidence="13" id="KW-1185">Reference proteome</keyword>
<evidence type="ECO:0000256" key="9">
    <source>
        <dbReference type="RuleBase" id="RU367107"/>
    </source>
</evidence>
<evidence type="ECO:0000256" key="3">
    <source>
        <dbReference type="ARBA" id="ARBA00022895"/>
    </source>
</evidence>
<dbReference type="AlphaFoldDB" id="A0A6A5W5K5"/>
<sequence length="857" mass="96193">MAAPIVYSEVAADANLSGQLFNGLKFFVVQRCPFRSHYLETIKSNGGQVVPLEKHADYIIADHLRRDAPPGSISYQFIDQSVKDGALARPETYPAGPPAGGIRDAGSSRPTKSSRAAYTTEEDRILYEWVRNAEEQGGGVVGNEIYKQLELKSWRDHYLKQLRGRPPANAPPSPPSDNSADQAAASRAVVKQEHKPASSKLAETTTIKNMTSSGTGPSSKAPTHSDEVPEEDFLNLFSKEDWEELYANVEHIGNVPASSYIEGWESWAKETSQSPDQWRKYYEKYVRPQWEQDSRSKREVIMKRVDDRGTAGLEITEQKPVQEAEEAGPSVREPSLEQVVEPPIQKFKLKKRTQVRVSRAKTPEEQEALPANHNRDLLEQKRQKKLAELRDRVRKKGEARDAEGRVSIEPQKARNDIARTRSSSHEPTSPEARERSIDDELFDRIARERRGKSPADAFYFFRREKRYDLANLEDPITDYVEVVKETRRLWNQLSEKRRAPYLDMELADQVRVNKEAGRRAVKRSLGEQDILKESSPPFKKPRHEPSSVPDYTLDAEDVPGTQAQPFEITSGETSSTHTPQEIENHAQPPSDEIMEDFIQAELQTQEDEIDDADSPRESIESDDPPDFIARLPPPPAGYDSDSDKLPSNTPTPRAPRHISAFDTQAILSSPSQSQPLSRLPRPPKDIIQTLASQSPSPLASSPSHRDESISTSHSLQEFRRSVNSPTQPLEPIPRPRPRSTSSSPSPSSQLSDDPDPPLSATEIDAFFATQHDEGFTDEEISTALRITRCRPGLTELVLDRWKEGEPLPDERGVWSREDDEGVKGGDGVELARLERKHGVEGWGGVVERLGWLGQLRG</sequence>
<feature type="compositionally biased region" description="Polar residues" evidence="10">
    <location>
        <begin position="108"/>
        <end position="117"/>
    </location>
</feature>
<accession>A0A6A5W5K5</accession>
<keyword evidence="3 9" id="KW-0779">Telomere</keyword>
<reference evidence="12" key="1">
    <citation type="journal article" date="2020" name="Stud. Mycol.">
        <title>101 Dothideomycetes genomes: a test case for predicting lifestyles and emergence of pathogens.</title>
        <authorList>
            <person name="Haridas S."/>
            <person name="Albert R."/>
            <person name="Binder M."/>
            <person name="Bloem J."/>
            <person name="Labutti K."/>
            <person name="Salamov A."/>
            <person name="Andreopoulos B."/>
            <person name="Baker S."/>
            <person name="Barry K."/>
            <person name="Bills G."/>
            <person name="Bluhm B."/>
            <person name="Cannon C."/>
            <person name="Castanera R."/>
            <person name="Culley D."/>
            <person name="Daum C."/>
            <person name="Ezra D."/>
            <person name="Gonzalez J."/>
            <person name="Henrissat B."/>
            <person name="Kuo A."/>
            <person name="Liang C."/>
            <person name="Lipzen A."/>
            <person name="Lutzoni F."/>
            <person name="Magnuson J."/>
            <person name="Mondo S."/>
            <person name="Nolan M."/>
            <person name="Ohm R."/>
            <person name="Pangilinan J."/>
            <person name="Park H.-J."/>
            <person name="Ramirez L."/>
            <person name="Alfaro M."/>
            <person name="Sun H."/>
            <person name="Tritt A."/>
            <person name="Yoshinaga Y."/>
            <person name="Zwiers L.-H."/>
            <person name="Turgeon B."/>
            <person name="Goodwin S."/>
            <person name="Spatafora J."/>
            <person name="Crous P."/>
            <person name="Grigoriev I."/>
        </authorList>
    </citation>
    <scope>NUCLEOTIDE SEQUENCE</scope>
    <source>
        <strain evidence="12">CBS 123094</strain>
    </source>
</reference>
<evidence type="ECO:0000313" key="13">
    <source>
        <dbReference type="Proteomes" id="UP000799779"/>
    </source>
</evidence>
<evidence type="ECO:0000256" key="6">
    <source>
        <dbReference type="ARBA" id="ARBA00023163"/>
    </source>
</evidence>
<evidence type="ECO:0000256" key="10">
    <source>
        <dbReference type="SAM" id="MobiDB-lite"/>
    </source>
</evidence>
<dbReference type="PANTHER" id="PTHR16466:SF6">
    <property type="entry name" value="TELOMERIC REPEAT-BINDING FACTOR 2-INTERACTING PROTEIN 1"/>
    <property type="match status" value="1"/>
</dbReference>
<evidence type="ECO:0000256" key="8">
    <source>
        <dbReference type="PROSITE-ProRule" id="PRU00267"/>
    </source>
</evidence>
<organism evidence="12 13">
    <name type="scientific">Amniculicola lignicola CBS 123094</name>
    <dbReference type="NCBI Taxonomy" id="1392246"/>
    <lineage>
        <taxon>Eukaryota</taxon>
        <taxon>Fungi</taxon>
        <taxon>Dikarya</taxon>
        <taxon>Ascomycota</taxon>
        <taxon>Pezizomycotina</taxon>
        <taxon>Dothideomycetes</taxon>
        <taxon>Pleosporomycetidae</taxon>
        <taxon>Pleosporales</taxon>
        <taxon>Amniculicolaceae</taxon>
        <taxon>Amniculicola</taxon>
    </lineage>
</organism>
<dbReference type="InterPro" id="IPR039595">
    <property type="entry name" value="TE2IP/Rap1"/>
</dbReference>
<dbReference type="InterPro" id="IPR009057">
    <property type="entry name" value="Homeodomain-like_sf"/>
</dbReference>
<dbReference type="InterPro" id="IPR015010">
    <property type="entry name" value="TERF2IP_Myb"/>
</dbReference>
<dbReference type="InterPro" id="IPR021661">
    <property type="entry name" value="Rap1_C"/>
</dbReference>
<name>A0A6A5W5K5_9PLEO</name>
<keyword evidence="6" id="KW-0804">Transcription</keyword>
<gene>
    <name evidence="12" type="ORF">P154DRAFT_538865</name>
</gene>
<feature type="compositionally biased region" description="Polar residues" evidence="10">
    <location>
        <begin position="201"/>
        <end position="222"/>
    </location>
</feature>
<dbReference type="Pfam" id="PF16589">
    <property type="entry name" value="BRCT_2"/>
    <property type="match status" value="1"/>
</dbReference>
<feature type="compositionally biased region" description="Low complexity" evidence="10">
    <location>
        <begin position="176"/>
        <end position="186"/>
    </location>
</feature>
<feature type="compositionally biased region" description="Polar residues" evidence="10">
    <location>
        <begin position="709"/>
        <end position="727"/>
    </location>
</feature>
<proteinExistence type="inferred from homology"/>
<dbReference type="GO" id="GO:0070187">
    <property type="term" value="C:shelterin complex"/>
    <property type="evidence" value="ECO:0007669"/>
    <property type="project" value="TreeGrafter"/>
</dbReference>
<keyword evidence="7 8" id="KW-0539">Nucleus</keyword>
<keyword evidence="4" id="KW-0805">Transcription regulation</keyword>
<evidence type="ECO:0000256" key="7">
    <source>
        <dbReference type="ARBA" id="ARBA00023242"/>
    </source>
</evidence>
<feature type="compositionally biased region" description="Low complexity" evidence="10">
    <location>
        <begin position="738"/>
        <end position="751"/>
    </location>
</feature>
<dbReference type="SUPFAM" id="SSF46689">
    <property type="entry name" value="Homeodomain-like"/>
    <property type="match status" value="1"/>
</dbReference>
<dbReference type="InterPro" id="IPR036910">
    <property type="entry name" value="HMG_box_dom_sf"/>
</dbReference>
<dbReference type="EMBL" id="ML977640">
    <property type="protein sequence ID" value="KAF1995381.1"/>
    <property type="molecule type" value="Genomic_DNA"/>
</dbReference>
<keyword evidence="8" id="KW-0238">DNA-binding</keyword>
<keyword evidence="2 9" id="KW-0158">Chromosome</keyword>
<dbReference type="InterPro" id="IPR001357">
    <property type="entry name" value="BRCT_dom"/>
</dbReference>
<dbReference type="InterPro" id="IPR009071">
    <property type="entry name" value="HMG_box_dom"/>
</dbReference>
<evidence type="ECO:0000256" key="1">
    <source>
        <dbReference type="ARBA" id="ARBA00010467"/>
    </source>
</evidence>
<feature type="region of interest" description="Disordered" evidence="10">
    <location>
        <begin position="316"/>
        <end position="439"/>
    </location>
</feature>
<comment type="similarity">
    <text evidence="1 9">Belongs to the RAP1 family.</text>
</comment>
<dbReference type="Gene3D" id="1.10.10.60">
    <property type="entry name" value="Homeodomain-like"/>
    <property type="match status" value="1"/>
</dbReference>
<protein>
    <recommendedName>
        <fullName evidence="9">DNA-binding protein RAP1</fullName>
    </recommendedName>
</protein>
<dbReference type="GO" id="GO:0031848">
    <property type="term" value="P:protection from non-homologous end joining at telomere"/>
    <property type="evidence" value="ECO:0007669"/>
    <property type="project" value="TreeGrafter"/>
</dbReference>
<comment type="subunit">
    <text evidence="9">Homodimer.</text>
</comment>
<dbReference type="CDD" id="cd00084">
    <property type="entry name" value="HMG-box_SF"/>
    <property type="match status" value="1"/>
</dbReference>
<dbReference type="Gene3D" id="1.10.30.10">
    <property type="entry name" value="High mobility group box domain"/>
    <property type="match status" value="1"/>
</dbReference>
<evidence type="ECO:0000313" key="12">
    <source>
        <dbReference type="EMBL" id="KAF1995381.1"/>
    </source>
</evidence>
<dbReference type="PANTHER" id="PTHR16466">
    <property type="entry name" value="TELOMERE REPEAT-BINDING FACTOR 2-INTERACTING PROTEIN 1"/>
    <property type="match status" value="1"/>
</dbReference>
<feature type="region of interest" description="Disordered" evidence="10">
    <location>
        <begin position="519"/>
        <end position="764"/>
    </location>
</feature>
<comment type="subcellular location">
    <subcellularLocation>
        <location evidence="9">Nucleus</location>
    </subcellularLocation>
    <subcellularLocation>
        <location evidence="9">Chromosome</location>
        <location evidence="9">Telomere</location>
    </subcellularLocation>
</comment>
<feature type="compositionally biased region" description="Low complexity" evidence="10">
    <location>
        <begin position="690"/>
        <end position="702"/>
    </location>
</feature>
<evidence type="ECO:0000256" key="2">
    <source>
        <dbReference type="ARBA" id="ARBA00022454"/>
    </source>
</evidence>
<feature type="domain" description="HMG box" evidence="11">
    <location>
        <begin position="451"/>
        <end position="520"/>
    </location>
</feature>
<feature type="compositionally biased region" description="Polar residues" evidence="10">
    <location>
        <begin position="570"/>
        <end position="581"/>
    </location>
</feature>
<feature type="compositionally biased region" description="Basic and acidic residues" evidence="10">
    <location>
        <begin position="519"/>
        <end position="532"/>
    </location>
</feature>
<dbReference type="InterPro" id="IPR038104">
    <property type="entry name" value="Rap1_C_sf"/>
</dbReference>
<feature type="compositionally biased region" description="Basic and acidic residues" evidence="10">
    <location>
        <begin position="373"/>
        <end position="419"/>
    </location>
</feature>
<comment type="function">
    <text evidence="9">Involved in the regulation of telomere length, clustering and has a specific role in telomere position effect (TPE).</text>
</comment>
<keyword evidence="5" id="KW-0010">Activator</keyword>
<dbReference type="Pfam" id="PF08914">
    <property type="entry name" value="Myb_Rap1"/>
    <property type="match status" value="1"/>
</dbReference>
<feature type="region of interest" description="Disordered" evidence="10">
    <location>
        <begin position="162"/>
        <end position="229"/>
    </location>
</feature>
<evidence type="ECO:0000256" key="5">
    <source>
        <dbReference type="ARBA" id="ARBA00023159"/>
    </source>
</evidence>
<dbReference type="GO" id="GO:0042162">
    <property type="term" value="F:telomeric DNA binding"/>
    <property type="evidence" value="ECO:0007669"/>
    <property type="project" value="TreeGrafter"/>
</dbReference>
<dbReference type="CDD" id="cd11655">
    <property type="entry name" value="rap1_myb-like"/>
    <property type="match status" value="1"/>
</dbReference>
<dbReference type="Proteomes" id="UP000799779">
    <property type="component" value="Unassembled WGS sequence"/>
</dbReference>
<dbReference type="GO" id="GO:0010833">
    <property type="term" value="P:telomere maintenance via telomere lengthening"/>
    <property type="evidence" value="ECO:0007669"/>
    <property type="project" value="UniProtKB-UniRule"/>
</dbReference>
<dbReference type="SUPFAM" id="SSF47095">
    <property type="entry name" value="HMG-box"/>
    <property type="match status" value="1"/>
</dbReference>
<dbReference type="Gene3D" id="1.10.10.2170">
    <property type="match status" value="1"/>
</dbReference>
<evidence type="ECO:0000256" key="4">
    <source>
        <dbReference type="ARBA" id="ARBA00023015"/>
    </source>
</evidence>
<dbReference type="PROSITE" id="PS50118">
    <property type="entry name" value="HMG_BOX_2"/>
    <property type="match status" value="1"/>
</dbReference>
<feature type="region of interest" description="Disordered" evidence="10">
    <location>
        <begin position="88"/>
        <end position="118"/>
    </location>
</feature>